<evidence type="ECO:0000313" key="3">
    <source>
        <dbReference type="Proteomes" id="UP000279959"/>
    </source>
</evidence>
<gene>
    <name evidence="2" type="ORF">SAMIE_1017110</name>
</gene>
<evidence type="ECO:0000259" key="1">
    <source>
        <dbReference type="Pfam" id="PF13439"/>
    </source>
</evidence>
<feature type="domain" description="Glycosyltransferase subfamily 4-like N-terminal" evidence="1">
    <location>
        <begin position="137"/>
        <end position="212"/>
    </location>
</feature>
<name>A0A494WBS0_9SPHN</name>
<keyword evidence="3" id="KW-1185">Reference proteome</keyword>
<dbReference type="KEGG" id="sami:SAMIE_1017110"/>
<dbReference type="AlphaFoldDB" id="A0A494WBS0"/>
<sequence>MLLRSNFCGPYELTNRDPPPAFRAGRINKEMFMKRGALCDEVPGVGHIALIGNSVPRRCGIATFTTHCHDAMKQAFPSLRIDLYAMDNGADGIVYPDNIHVIAQDDVAAYSEAAARIEDSGAKAIWLQHEFGIFGGPAGDLILRLLDRTKLPLVVTLHTISDAPSADERRVMDQILRRASRIIVMAGRGRDILISDYGVDPAIVAVIPHGVPDRPYVEPATMKPRFGWDGHKVILTFGLLAPDKGIDQMIRAMPAVVAAHPDALYVIMGATHPNLVREQGERLRDGLKTLAAQLGVAGNIRFVDTYIEQEELLDFLQAADIYVTPYVNPAQVVSGTLSYALGMGKPVVSTPYVQAIEVLAEERGVVVPFRDPKALGLEIVRLLSDDAVLDGHARRAYACGRAMIWSELAHNVGGLLSAACAGAPARFSPRRSYALLKPDIRSIVRMSDSTGMLQHGILSVPDRNHGYCIDDNARALMLMVQATEVAADERDRWSGVYAAFIQHGWNPDIQRFRNFMSFDRRWLEEKGSEDSNGRTLWALGVTMREAAQTPIGEWARRLFNTAVEPLSALGSPRARAFAMLGAAAVLEVDPDHRAARTILTSFADALMALPYAPQPPSWVWFEDVLAYDNARLPEALLRAGRILKRDDMIRRGLSRLRWLCGQQRSPEGHFRAVGSESFGRPGKPPLPYDQQPLEALATVEAAIAAHAVDPKGGWLAQAESAYRWFLGQNDLDTPLATPFNQGCYDGLTPGGPNLNQGAESLLALQLASCAMNRIVGLLSGGEVTHNSDKPSVSA</sequence>
<dbReference type="GO" id="GO:0016757">
    <property type="term" value="F:glycosyltransferase activity"/>
    <property type="evidence" value="ECO:0007669"/>
    <property type="project" value="UniProtKB-ARBA"/>
</dbReference>
<dbReference type="CDD" id="cd03822">
    <property type="entry name" value="GT4_mannosyltransferase-like"/>
    <property type="match status" value="1"/>
</dbReference>
<dbReference type="Proteomes" id="UP000279959">
    <property type="component" value="Chromosome"/>
</dbReference>
<dbReference type="SUPFAM" id="SSF53756">
    <property type="entry name" value="UDP-Glycosyltransferase/glycogen phosphorylase"/>
    <property type="match status" value="1"/>
</dbReference>
<dbReference type="Pfam" id="PF13439">
    <property type="entry name" value="Glyco_transf_4"/>
    <property type="match status" value="1"/>
</dbReference>
<accession>A0A494WBS0</accession>
<reference evidence="2 3" key="1">
    <citation type="submission" date="2018-05" db="EMBL/GenBank/DDBJ databases">
        <title>Complete Genome Sequence of the Nonylphenol-Degrading Bacterium Sphingobium amiense DSM 16289T.</title>
        <authorList>
            <person name="Ootsuka M."/>
            <person name="Nishizawa T."/>
            <person name="Ohta H."/>
        </authorList>
    </citation>
    <scope>NUCLEOTIDE SEQUENCE [LARGE SCALE GENOMIC DNA]</scope>
    <source>
        <strain evidence="2 3">DSM 16289</strain>
    </source>
</reference>
<keyword evidence="2" id="KW-0808">Transferase</keyword>
<dbReference type="Pfam" id="PF13692">
    <property type="entry name" value="Glyco_trans_1_4"/>
    <property type="match status" value="1"/>
</dbReference>
<dbReference type="PANTHER" id="PTHR12526">
    <property type="entry name" value="GLYCOSYLTRANSFERASE"/>
    <property type="match status" value="1"/>
</dbReference>
<dbReference type="InterPro" id="IPR028098">
    <property type="entry name" value="Glyco_trans_4-like_N"/>
</dbReference>
<proteinExistence type="predicted"/>
<evidence type="ECO:0000313" key="2">
    <source>
        <dbReference type="EMBL" id="BBD98210.1"/>
    </source>
</evidence>
<protein>
    <submittedName>
        <fullName evidence="2">Glycosyl transferase family 1</fullName>
    </submittedName>
</protein>
<organism evidence="2 3">
    <name type="scientific">Sphingobium amiense</name>
    <dbReference type="NCBI Taxonomy" id="135719"/>
    <lineage>
        <taxon>Bacteria</taxon>
        <taxon>Pseudomonadati</taxon>
        <taxon>Pseudomonadota</taxon>
        <taxon>Alphaproteobacteria</taxon>
        <taxon>Sphingomonadales</taxon>
        <taxon>Sphingomonadaceae</taxon>
        <taxon>Sphingobium</taxon>
    </lineage>
</organism>
<dbReference type="EMBL" id="AP018664">
    <property type="protein sequence ID" value="BBD98210.1"/>
    <property type="molecule type" value="Genomic_DNA"/>
</dbReference>
<dbReference type="Gene3D" id="3.40.50.2000">
    <property type="entry name" value="Glycogen Phosphorylase B"/>
    <property type="match status" value="2"/>
</dbReference>
<dbReference type="PANTHER" id="PTHR12526:SF572">
    <property type="entry name" value="BLL5144 PROTEIN"/>
    <property type="match status" value="1"/>
</dbReference>